<evidence type="ECO:0000259" key="6">
    <source>
        <dbReference type="Pfam" id="PF01494"/>
    </source>
</evidence>
<dbReference type="Pfam" id="PF01494">
    <property type="entry name" value="FAD_binding_3"/>
    <property type="match status" value="1"/>
</dbReference>
<dbReference type="Gene3D" id="3.40.30.120">
    <property type="match status" value="1"/>
</dbReference>
<dbReference type="HOGENOM" id="CLU_009665_20_3_1"/>
<reference evidence="8 9" key="1">
    <citation type="journal article" date="2010" name="Nat. Biotechnol.">
        <title>Genome sequence of the model mushroom Schizophyllum commune.</title>
        <authorList>
            <person name="Ohm R.A."/>
            <person name="de Jong J.F."/>
            <person name="Lugones L.G."/>
            <person name="Aerts A."/>
            <person name="Kothe E."/>
            <person name="Stajich J.E."/>
            <person name="de Vries R.P."/>
            <person name="Record E."/>
            <person name="Levasseur A."/>
            <person name="Baker S.E."/>
            <person name="Bartholomew K.A."/>
            <person name="Coutinho P.M."/>
            <person name="Erdmann S."/>
            <person name="Fowler T.J."/>
            <person name="Gathman A.C."/>
            <person name="Lombard V."/>
            <person name="Henrissat B."/>
            <person name="Knabe N."/>
            <person name="Kuees U."/>
            <person name="Lilly W.W."/>
            <person name="Lindquist E."/>
            <person name="Lucas S."/>
            <person name="Magnuson J.K."/>
            <person name="Piumi F."/>
            <person name="Raudaskoski M."/>
            <person name="Salamov A."/>
            <person name="Schmutz J."/>
            <person name="Schwarze F.W.M.R."/>
            <person name="vanKuyk P.A."/>
            <person name="Horton J.S."/>
            <person name="Grigoriev I.V."/>
            <person name="Woesten H.A.B."/>
        </authorList>
    </citation>
    <scope>NUCLEOTIDE SEQUENCE [LARGE SCALE GENOMIC DNA]</scope>
    <source>
        <strain evidence="9">H4-8 / FGSC 9210</strain>
    </source>
</reference>
<evidence type="ECO:0000256" key="1">
    <source>
        <dbReference type="ARBA" id="ARBA00001974"/>
    </source>
</evidence>
<dbReference type="InterPro" id="IPR036188">
    <property type="entry name" value="FAD/NAD-bd_sf"/>
</dbReference>
<keyword evidence="4" id="KW-0274">FAD</keyword>
<evidence type="ECO:0000256" key="3">
    <source>
        <dbReference type="ARBA" id="ARBA00022630"/>
    </source>
</evidence>
<dbReference type="InterPro" id="IPR036249">
    <property type="entry name" value="Thioredoxin-like_sf"/>
</dbReference>
<comment type="similarity">
    <text evidence="2">Belongs to the PheA/TfdB FAD monooxygenase family.</text>
</comment>
<dbReference type="eggNOG" id="KOG3855">
    <property type="taxonomic scope" value="Eukaryota"/>
</dbReference>
<dbReference type="SUPFAM" id="SSF51905">
    <property type="entry name" value="FAD/NAD(P)-binding domain"/>
    <property type="match status" value="1"/>
</dbReference>
<evidence type="ECO:0000256" key="4">
    <source>
        <dbReference type="ARBA" id="ARBA00022827"/>
    </source>
</evidence>
<dbReference type="Gene3D" id="3.50.50.60">
    <property type="entry name" value="FAD/NAD(P)-binding domain"/>
    <property type="match status" value="1"/>
</dbReference>
<dbReference type="PRINTS" id="PR00420">
    <property type="entry name" value="RNGMNOXGNASE"/>
</dbReference>
<dbReference type="RefSeq" id="XP_003029991.1">
    <property type="nucleotide sequence ID" value="XM_003029945.1"/>
</dbReference>
<keyword evidence="3" id="KW-0285">Flavoprotein</keyword>
<keyword evidence="9" id="KW-1185">Reference proteome</keyword>
<dbReference type="PANTHER" id="PTHR43004:SF19">
    <property type="entry name" value="BINDING MONOOXYGENASE, PUTATIVE (JCVI)-RELATED"/>
    <property type="match status" value="1"/>
</dbReference>
<comment type="cofactor">
    <cofactor evidence="1">
        <name>FAD</name>
        <dbReference type="ChEBI" id="CHEBI:57692"/>
    </cofactor>
</comment>
<protein>
    <submittedName>
        <fullName evidence="8">Uncharacterized protein</fullName>
    </submittedName>
</protein>
<dbReference type="InterPro" id="IPR050641">
    <property type="entry name" value="RIFMO-like"/>
</dbReference>
<sequence length="552" mass="60662">MPAVDVLIVGAGPSGLVAALALAQNGISVRIIDKLAEPRVGQKGPAIQPRTLELYKLLGVLDDILERARFAQPIVHYKLPGGTEVAREFNMFPWTDPTPDCPYPNPLMLGQDRHEEILRAHLQRYGIEVEWATELVDFTQDGSKVHVRISKGDITGISKGGITEELDVSYLVGADGGHSKVRKTLGLNFAGETRELDKMLAGDIVVKPPGLARDKWHAWGDPQTKVLGLRPCESPDDDKLAILVTGKDVDYGKTTWSSEDFAKLFHEITGRTDVQFGETIGLTVWRPNIRMIDQFSVGRVFIVGDAAHTHSPTGGQGMNSSVQDAANLAWKLALLLQGHASPTLLESYPAERVPVIREMLERTTRLLDRTMRPGEDTDEAWHRRGPLHMLGIHYRWSHIVVDERRIPPSVDERQSAYAGSEGLCAGDRAPDAPVEGDVARLFDLFKFTRHTALVFSADQDFIDKVIDAVDKLPAGLCDLAIVRPRGISPETFAKYKAAKVFMDKDGEAYRVYEVSDGNPTVFVVRPDGVVGAVVKNGEGVGKYFSKLVNVVG</sequence>
<organism evidence="9">
    <name type="scientific">Schizophyllum commune (strain H4-8 / FGSC 9210)</name>
    <name type="common">Split gill fungus</name>
    <dbReference type="NCBI Taxonomy" id="578458"/>
    <lineage>
        <taxon>Eukaryota</taxon>
        <taxon>Fungi</taxon>
        <taxon>Dikarya</taxon>
        <taxon>Basidiomycota</taxon>
        <taxon>Agaricomycotina</taxon>
        <taxon>Agaricomycetes</taxon>
        <taxon>Agaricomycetidae</taxon>
        <taxon>Agaricales</taxon>
        <taxon>Schizophyllaceae</taxon>
        <taxon>Schizophyllum</taxon>
    </lineage>
</organism>
<dbReference type="AlphaFoldDB" id="D8Q8L8"/>
<dbReference type="OrthoDB" id="2690153at2759"/>
<feature type="domain" description="Phenol hydroxylase-like C-terminal dimerisation" evidence="7">
    <location>
        <begin position="495"/>
        <end position="547"/>
    </location>
</feature>
<evidence type="ECO:0000256" key="5">
    <source>
        <dbReference type="ARBA" id="ARBA00023002"/>
    </source>
</evidence>
<keyword evidence="5" id="KW-0560">Oxidoreductase</keyword>
<evidence type="ECO:0000313" key="8">
    <source>
        <dbReference type="EMBL" id="EFI95088.1"/>
    </source>
</evidence>
<gene>
    <name evidence="8" type="ORF">SCHCODRAFT_16327</name>
</gene>
<accession>D8Q8L8</accession>
<evidence type="ECO:0000256" key="2">
    <source>
        <dbReference type="ARBA" id="ARBA00007801"/>
    </source>
</evidence>
<dbReference type="KEGG" id="scm:SCHCO_02632818"/>
<proteinExistence type="inferred from homology"/>
<dbReference type="InterPro" id="IPR012941">
    <property type="entry name" value="Phe_hydrox_C_dim_dom"/>
</dbReference>
<dbReference type="EMBL" id="GL377308">
    <property type="protein sequence ID" value="EFI95088.1"/>
    <property type="molecule type" value="Genomic_DNA"/>
</dbReference>
<dbReference type="Gene3D" id="3.30.70.2450">
    <property type="match status" value="1"/>
</dbReference>
<dbReference type="Proteomes" id="UP000007431">
    <property type="component" value="Unassembled WGS sequence"/>
</dbReference>
<dbReference type="OMA" id="PQWRTQE"/>
<dbReference type="Pfam" id="PF07976">
    <property type="entry name" value="Phe_hydrox_dim"/>
    <property type="match status" value="1"/>
</dbReference>
<dbReference type="PANTHER" id="PTHR43004">
    <property type="entry name" value="TRK SYSTEM POTASSIUM UPTAKE PROTEIN"/>
    <property type="match status" value="1"/>
</dbReference>
<dbReference type="GeneID" id="9591411"/>
<evidence type="ECO:0000313" key="9">
    <source>
        <dbReference type="Proteomes" id="UP000007431"/>
    </source>
</evidence>
<dbReference type="InParanoid" id="D8Q8L8"/>
<feature type="domain" description="FAD-binding" evidence="6">
    <location>
        <begin position="4"/>
        <end position="363"/>
    </location>
</feature>
<evidence type="ECO:0000259" key="7">
    <source>
        <dbReference type="Pfam" id="PF07976"/>
    </source>
</evidence>
<name>D8Q8L8_SCHCM</name>
<dbReference type="SUPFAM" id="SSF52833">
    <property type="entry name" value="Thioredoxin-like"/>
    <property type="match status" value="1"/>
</dbReference>
<dbReference type="InterPro" id="IPR002938">
    <property type="entry name" value="FAD-bd"/>
</dbReference>
<dbReference type="GO" id="GO:0016709">
    <property type="term" value="F:oxidoreductase activity, acting on paired donors, with incorporation or reduction of molecular oxygen, NAD(P)H as one donor, and incorporation of one atom of oxygen"/>
    <property type="evidence" value="ECO:0007669"/>
    <property type="project" value="UniProtKB-ARBA"/>
</dbReference>
<dbReference type="VEuPathDB" id="FungiDB:SCHCODRAFT_02632818"/>
<dbReference type="GO" id="GO:0071949">
    <property type="term" value="F:FAD binding"/>
    <property type="evidence" value="ECO:0007669"/>
    <property type="project" value="InterPro"/>
</dbReference>